<dbReference type="PROSITE" id="PS50007">
    <property type="entry name" value="PIPLC_X_DOMAIN"/>
    <property type="match status" value="1"/>
</dbReference>
<accession>A0A7X3K0V8</accession>
<dbReference type="AlphaFoldDB" id="A0A7X3K0V8"/>
<dbReference type="PROSITE" id="PS51704">
    <property type="entry name" value="GP_PDE"/>
    <property type="match status" value="1"/>
</dbReference>
<dbReference type="GO" id="GO:0008081">
    <property type="term" value="F:phosphoric diester hydrolase activity"/>
    <property type="evidence" value="ECO:0007669"/>
    <property type="project" value="InterPro"/>
</dbReference>
<dbReference type="PANTHER" id="PTHR46211">
    <property type="entry name" value="GLYCEROPHOSPHORYL DIESTER PHOSPHODIESTERASE"/>
    <property type="match status" value="1"/>
</dbReference>
<dbReference type="CDD" id="cd08563">
    <property type="entry name" value="GDPD_TtGDE_like"/>
    <property type="match status" value="1"/>
</dbReference>
<reference evidence="2 3" key="1">
    <citation type="journal article" date="2019" name="Microorganisms">
        <title>Paenibacillus lutrae sp. nov., A Chitinolytic Species Isolated from A River Otter in Castril Natural Park, Granada, Spain.</title>
        <authorList>
            <person name="Rodriguez M."/>
            <person name="Reina J.C."/>
            <person name="Bejar V."/>
            <person name="Llamas I."/>
        </authorList>
    </citation>
    <scope>NUCLEOTIDE SEQUENCE [LARGE SCALE GENOMIC DNA]</scope>
    <source>
        <strain evidence="2 3">N10</strain>
    </source>
</reference>
<dbReference type="InterPro" id="IPR017946">
    <property type="entry name" value="PLC-like_Pdiesterase_TIM-brl"/>
</dbReference>
<sequence length="245" mass="27339">MKASKPIIIAHRGAKGLAPENKLGAFRLGLEQGCEAIELDIHLSADGELIVIHDATLDRTTDGQGEILAKSLAEIKAVDAGSWYSEAYKGETVPTLGEVFDLVPESVMINVELKVDGAIEQKLVDFVRERGCFGQVVVSCFDHKCLRRIKQMEPQIRIGLLYGNKMWDPVGYARSFDVDVYSLHPYHQIIEAEDVEKAIEHGLQVYPYTANTEEELHKLMAIHVSGIITNYPARLKELLDRNVNL</sequence>
<evidence type="ECO:0000313" key="3">
    <source>
        <dbReference type="Proteomes" id="UP000490800"/>
    </source>
</evidence>
<dbReference type="PANTHER" id="PTHR46211:SF1">
    <property type="entry name" value="GLYCEROPHOSPHODIESTER PHOSPHODIESTERASE, CYTOPLASMIC"/>
    <property type="match status" value="1"/>
</dbReference>
<name>A0A7X3K0V8_9BACL</name>
<dbReference type="Gene3D" id="3.20.20.190">
    <property type="entry name" value="Phosphatidylinositol (PI) phosphodiesterase"/>
    <property type="match status" value="1"/>
</dbReference>
<comment type="caution">
    <text evidence="2">The sequence shown here is derived from an EMBL/GenBank/DDBJ whole genome shotgun (WGS) entry which is preliminary data.</text>
</comment>
<feature type="domain" description="GP-PDE" evidence="1">
    <location>
        <begin position="6"/>
        <end position="239"/>
    </location>
</feature>
<dbReference type="OrthoDB" id="384721at2"/>
<dbReference type="Proteomes" id="UP000490800">
    <property type="component" value="Unassembled WGS sequence"/>
</dbReference>
<gene>
    <name evidence="2" type="ORF">EDM21_19300</name>
</gene>
<protein>
    <submittedName>
        <fullName evidence="2">Glycerophosphodiester phosphodiesterase</fullName>
    </submittedName>
</protein>
<dbReference type="Pfam" id="PF03009">
    <property type="entry name" value="GDPD"/>
    <property type="match status" value="1"/>
</dbReference>
<keyword evidence="3" id="KW-1185">Reference proteome</keyword>
<dbReference type="InterPro" id="IPR030395">
    <property type="entry name" value="GP_PDE_dom"/>
</dbReference>
<evidence type="ECO:0000259" key="1">
    <source>
        <dbReference type="PROSITE" id="PS51704"/>
    </source>
</evidence>
<dbReference type="SUPFAM" id="SSF51695">
    <property type="entry name" value="PLC-like phosphodiesterases"/>
    <property type="match status" value="1"/>
</dbReference>
<dbReference type="GO" id="GO:0006629">
    <property type="term" value="P:lipid metabolic process"/>
    <property type="evidence" value="ECO:0007669"/>
    <property type="project" value="InterPro"/>
</dbReference>
<evidence type="ECO:0000313" key="2">
    <source>
        <dbReference type="EMBL" id="MVP01644.1"/>
    </source>
</evidence>
<dbReference type="EMBL" id="RHLK01000014">
    <property type="protein sequence ID" value="MVP01644.1"/>
    <property type="molecule type" value="Genomic_DNA"/>
</dbReference>
<proteinExistence type="predicted"/>
<dbReference type="RefSeq" id="WP_157338149.1">
    <property type="nucleotide sequence ID" value="NZ_RHLK01000014.1"/>
</dbReference>
<organism evidence="2 3">
    <name type="scientific">Paenibacillus lutrae</name>
    <dbReference type="NCBI Taxonomy" id="2078573"/>
    <lineage>
        <taxon>Bacteria</taxon>
        <taxon>Bacillati</taxon>
        <taxon>Bacillota</taxon>
        <taxon>Bacilli</taxon>
        <taxon>Bacillales</taxon>
        <taxon>Paenibacillaceae</taxon>
        <taxon>Paenibacillus</taxon>
    </lineage>
</organism>